<evidence type="ECO:0000313" key="2">
    <source>
        <dbReference type="Proteomes" id="UP000215086"/>
    </source>
</evidence>
<name>A0A286RBK3_9BACT</name>
<proteinExistence type="predicted"/>
<dbReference type="KEGG" id="ttf:THTE_0739"/>
<dbReference type="Proteomes" id="UP000215086">
    <property type="component" value="Chromosome"/>
</dbReference>
<evidence type="ECO:0000313" key="1">
    <source>
        <dbReference type="EMBL" id="ASV73341.1"/>
    </source>
</evidence>
<reference evidence="1 2" key="1">
    <citation type="journal article" name="Front. Microbiol.">
        <title>Sugar Metabolism of the First Thermophilic Planctomycete Thermogutta terrifontis: Comparative Genomic and Transcriptomic Approaches.</title>
        <authorList>
            <person name="Elcheninov A.G."/>
            <person name="Menzel P."/>
            <person name="Gudbergsdottir S.R."/>
            <person name="Slesarev A.I."/>
            <person name="Kadnikov V.V."/>
            <person name="Krogh A."/>
            <person name="Bonch-Osmolovskaya E.A."/>
            <person name="Peng X."/>
            <person name="Kublanov I.V."/>
        </authorList>
    </citation>
    <scope>NUCLEOTIDE SEQUENCE [LARGE SCALE GENOMIC DNA]</scope>
    <source>
        <strain evidence="1 2">R1</strain>
    </source>
</reference>
<protein>
    <submittedName>
        <fullName evidence="1">Uncharacterized protein</fullName>
    </submittedName>
</protein>
<keyword evidence="2" id="KW-1185">Reference proteome</keyword>
<dbReference type="EMBL" id="CP018477">
    <property type="protein sequence ID" value="ASV73341.1"/>
    <property type="molecule type" value="Genomic_DNA"/>
</dbReference>
<gene>
    <name evidence="1" type="ORF">THTE_0739</name>
</gene>
<accession>A0A286RBK3</accession>
<dbReference type="AlphaFoldDB" id="A0A286RBK3"/>
<sequence length="52" mass="6041">MAVLSPASRSCYIIKTERVPQIPRLVHAPLVEIRERPEAQWLQGQFMKCLYS</sequence>
<organism evidence="1 2">
    <name type="scientific">Thermogutta terrifontis</name>
    <dbReference type="NCBI Taxonomy" id="1331910"/>
    <lineage>
        <taxon>Bacteria</taxon>
        <taxon>Pseudomonadati</taxon>
        <taxon>Planctomycetota</taxon>
        <taxon>Planctomycetia</taxon>
        <taxon>Pirellulales</taxon>
        <taxon>Thermoguttaceae</taxon>
        <taxon>Thermogutta</taxon>
    </lineage>
</organism>